<dbReference type="SMART" id="SM00256">
    <property type="entry name" value="FBOX"/>
    <property type="match status" value="1"/>
</dbReference>
<evidence type="ECO:0000259" key="1">
    <source>
        <dbReference type="SMART" id="SM00256"/>
    </source>
</evidence>
<gene>
    <name evidence="2" type="ORF">Dda_6344</name>
</gene>
<dbReference type="InterPro" id="IPR036047">
    <property type="entry name" value="F-box-like_dom_sf"/>
</dbReference>
<evidence type="ECO:0000313" key="3">
    <source>
        <dbReference type="Proteomes" id="UP001221413"/>
    </source>
</evidence>
<dbReference type="EMBL" id="JAQGDS010000008">
    <property type="protein sequence ID" value="KAJ6258304.1"/>
    <property type="molecule type" value="Genomic_DNA"/>
</dbReference>
<keyword evidence="3" id="KW-1185">Reference proteome</keyword>
<dbReference type="SUPFAM" id="SSF81383">
    <property type="entry name" value="F-box domain"/>
    <property type="match status" value="1"/>
</dbReference>
<dbReference type="Pfam" id="PF00646">
    <property type="entry name" value="F-box"/>
    <property type="match status" value="1"/>
</dbReference>
<reference evidence="2" key="1">
    <citation type="submission" date="2023-01" db="EMBL/GenBank/DDBJ databases">
        <title>The chitinases involved in constricting ring structure development in the nematode-trapping fungus Drechslerella dactyloides.</title>
        <authorList>
            <person name="Wang R."/>
            <person name="Zhang L."/>
            <person name="Tang P."/>
            <person name="Li S."/>
            <person name="Liang L."/>
        </authorList>
    </citation>
    <scope>NUCLEOTIDE SEQUENCE</scope>
    <source>
        <strain evidence="2">YMF1.00031</strain>
    </source>
</reference>
<evidence type="ECO:0000313" key="2">
    <source>
        <dbReference type="EMBL" id="KAJ6258304.1"/>
    </source>
</evidence>
<name>A0AAD6IUL1_DREDA</name>
<sequence length="295" mass="32916">MELSNEPSPILTIPEILTLILSHVPPIELLVSCRRVCRNWKATIDASPILRWQTWTSHSTAAIPPSIRDSSPLDACIFELNPLALHFVQRVWRQYMAQPSSATRNGLLASVQSSLDAHRTAPRPTRNLLRPANRTRNIWIYAGGGSGSDADMDILKYHYNYAGAYVSIDALVSTLLEGRRRAERAVADFEIFSASSDGTSEEEDNYYSLIIHAFAERGEQDWGIMKDTEIRIRLQMFEPFDIAGVSVGTEIMSRRVRYVGGSGGGIMMADPWKDVKRVLGTGLRSGWFNGISFLA</sequence>
<accession>A0AAD6IUL1</accession>
<dbReference type="Proteomes" id="UP001221413">
    <property type="component" value="Unassembled WGS sequence"/>
</dbReference>
<comment type="caution">
    <text evidence="2">The sequence shown here is derived from an EMBL/GenBank/DDBJ whole genome shotgun (WGS) entry which is preliminary data.</text>
</comment>
<protein>
    <recommendedName>
        <fullName evidence="1">F-box domain-containing protein</fullName>
    </recommendedName>
</protein>
<dbReference type="Gene3D" id="1.20.1280.50">
    <property type="match status" value="1"/>
</dbReference>
<organism evidence="2 3">
    <name type="scientific">Drechslerella dactyloides</name>
    <name type="common">Nematode-trapping fungus</name>
    <name type="synonym">Arthrobotrys dactyloides</name>
    <dbReference type="NCBI Taxonomy" id="74499"/>
    <lineage>
        <taxon>Eukaryota</taxon>
        <taxon>Fungi</taxon>
        <taxon>Dikarya</taxon>
        <taxon>Ascomycota</taxon>
        <taxon>Pezizomycotina</taxon>
        <taxon>Orbiliomycetes</taxon>
        <taxon>Orbiliales</taxon>
        <taxon>Orbiliaceae</taxon>
        <taxon>Drechslerella</taxon>
    </lineage>
</organism>
<dbReference type="AlphaFoldDB" id="A0AAD6IUL1"/>
<proteinExistence type="predicted"/>
<dbReference type="InterPro" id="IPR001810">
    <property type="entry name" value="F-box_dom"/>
</dbReference>
<feature type="domain" description="F-box" evidence="1">
    <location>
        <begin position="13"/>
        <end position="54"/>
    </location>
</feature>